<proteinExistence type="predicted"/>
<organism evidence="2 3">
    <name type="scientific">Paraphoma chrysanthemicola</name>
    <dbReference type="NCBI Taxonomy" id="798071"/>
    <lineage>
        <taxon>Eukaryota</taxon>
        <taxon>Fungi</taxon>
        <taxon>Dikarya</taxon>
        <taxon>Ascomycota</taxon>
        <taxon>Pezizomycotina</taxon>
        <taxon>Dothideomycetes</taxon>
        <taxon>Pleosporomycetidae</taxon>
        <taxon>Pleosporales</taxon>
        <taxon>Pleosporineae</taxon>
        <taxon>Phaeosphaeriaceae</taxon>
        <taxon>Paraphoma</taxon>
    </lineage>
</organism>
<evidence type="ECO:0000313" key="2">
    <source>
        <dbReference type="EMBL" id="KAH7088033.1"/>
    </source>
</evidence>
<dbReference type="InterPro" id="IPR010730">
    <property type="entry name" value="HET"/>
</dbReference>
<reference evidence="2" key="1">
    <citation type="journal article" date="2021" name="Nat. Commun.">
        <title>Genetic determinants of endophytism in the Arabidopsis root mycobiome.</title>
        <authorList>
            <person name="Mesny F."/>
            <person name="Miyauchi S."/>
            <person name="Thiergart T."/>
            <person name="Pickel B."/>
            <person name="Atanasova L."/>
            <person name="Karlsson M."/>
            <person name="Huettel B."/>
            <person name="Barry K.W."/>
            <person name="Haridas S."/>
            <person name="Chen C."/>
            <person name="Bauer D."/>
            <person name="Andreopoulos W."/>
            <person name="Pangilinan J."/>
            <person name="LaButti K."/>
            <person name="Riley R."/>
            <person name="Lipzen A."/>
            <person name="Clum A."/>
            <person name="Drula E."/>
            <person name="Henrissat B."/>
            <person name="Kohler A."/>
            <person name="Grigoriev I.V."/>
            <person name="Martin F.M."/>
            <person name="Hacquard S."/>
        </authorList>
    </citation>
    <scope>NUCLEOTIDE SEQUENCE</scope>
    <source>
        <strain evidence="2">MPI-SDFR-AT-0120</strain>
    </source>
</reference>
<protein>
    <submittedName>
        <fullName evidence="2">Heterokaryon incompatibility protein-domain-containing protein</fullName>
    </submittedName>
</protein>
<dbReference type="EMBL" id="JAGMVJ010000008">
    <property type="protein sequence ID" value="KAH7088033.1"/>
    <property type="molecule type" value="Genomic_DNA"/>
</dbReference>
<keyword evidence="3" id="KW-1185">Reference proteome</keyword>
<comment type="caution">
    <text evidence="2">The sequence shown here is derived from an EMBL/GenBank/DDBJ whole genome shotgun (WGS) entry which is preliminary data.</text>
</comment>
<dbReference type="OrthoDB" id="194358at2759"/>
<evidence type="ECO:0000313" key="3">
    <source>
        <dbReference type="Proteomes" id="UP000813461"/>
    </source>
</evidence>
<dbReference type="PANTHER" id="PTHR24148:SF78">
    <property type="entry name" value="HETEROKARYON INCOMPATIBILITY DOMAIN-CONTAINING PROTEIN"/>
    <property type="match status" value="1"/>
</dbReference>
<dbReference type="Proteomes" id="UP000813461">
    <property type="component" value="Unassembled WGS sequence"/>
</dbReference>
<dbReference type="InterPro" id="IPR052895">
    <property type="entry name" value="HetReg/Transcr_Mod"/>
</dbReference>
<dbReference type="Pfam" id="PF06985">
    <property type="entry name" value="HET"/>
    <property type="match status" value="1"/>
</dbReference>
<evidence type="ECO:0000259" key="1">
    <source>
        <dbReference type="Pfam" id="PF06985"/>
    </source>
</evidence>
<accession>A0A8K0R9H9</accession>
<dbReference type="AlphaFoldDB" id="A0A8K0R9H9"/>
<sequence>AMPPYCYSPLKSELGSIRLLRIMPHEDETADIQCELFEYPLHISRSTHPYEALSYVWGDPDKTYPILVQGTRFNVTVNLYAALLQLRNHSIERVLWVDAICIDQGNQAEKERQIQNMANIYGQANRVLVWLGEASNDSDLAFNEMRRVKGKEDMTTLEIQRLELAGLALLQRPWFQRIWILQEIAAAQNVLIMCGHKKIEGYAFCTGIESLNISYRTRQDLQRMICSVTYLIREAAYIPDHSTQILGSMSLSICPLSVLLDMHHAQKATKRHDKVYALLSMSSDDLRGTSLSPNYTISWEDLFRRLLKHLIPGATSVQTCKNREVAIIESKGRIIGKVVSVQKDSTRGDRLCLETAHEETPWHFEGAEDWSNHWSIQMSAKTIQNGDFICVLEGASKPTIVRLHRDYFTVVVLEVLFPDETPAWSRAVKEKISSLSKLYPSRDLLLVWDWENSL</sequence>
<feature type="non-terminal residue" evidence="2">
    <location>
        <position position="454"/>
    </location>
</feature>
<gene>
    <name evidence="2" type="ORF">FB567DRAFT_422320</name>
</gene>
<dbReference type="PANTHER" id="PTHR24148">
    <property type="entry name" value="ANKYRIN REPEAT DOMAIN-CONTAINING PROTEIN 39 HOMOLOG-RELATED"/>
    <property type="match status" value="1"/>
</dbReference>
<name>A0A8K0R9H9_9PLEO</name>
<feature type="domain" description="Heterokaryon incompatibility" evidence="1">
    <location>
        <begin position="50"/>
        <end position="183"/>
    </location>
</feature>
<feature type="non-terminal residue" evidence="2">
    <location>
        <position position="1"/>
    </location>
</feature>